<protein>
    <submittedName>
        <fullName evidence="3">Site-specific integrase</fullName>
    </submittedName>
</protein>
<feature type="domain" description="Tyr recombinase" evidence="2">
    <location>
        <begin position="1"/>
        <end position="114"/>
    </location>
</feature>
<reference evidence="3 4" key="1">
    <citation type="journal article" date="2020" name="Biotechnol. Biofuels">
        <title>New insights from the biogas microbiome by comprehensive genome-resolved metagenomics of nearly 1600 species originating from multiple anaerobic digesters.</title>
        <authorList>
            <person name="Campanaro S."/>
            <person name="Treu L."/>
            <person name="Rodriguez-R L.M."/>
            <person name="Kovalovszki A."/>
            <person name="Ziels R.M."/>
            <person name="Maus I."/>
            <person name="Zhu X."/>
            <person name="Kougias P.G."/>
            <person name="Basile A."/>
            <person name="Luo G."/>
            <person name="Schluter A."/>
            <person name="Konstantinidis K.T."/>
            <person name="Angelidaki I."/>
        </authorList>
    </citation>
    <scope>NUCLEOTIDE SEQUENCE [LARGE SCALE GENOMIC DNA]</scope>
    <source>
        <strain evidence="3">AS27yjCOA_65</strain>
    </source>
</reference>
<name>A0A7X9ILT1_9DELT</name>
<evidence type="ECO:0000313" key="4">
    <source>
        <dbReference type="Proteomes" id="UP000524246"/>
    </source>
</evidence>
<dbReference type="GO" id="GO:0003677">
    <property type="term" value="F:DNA binding"/>
    <property type="evidence" value="ECO:0007669"/>
    <property type="project" value="InterPro"/>
</dbReference>
<dbReference type="PANTHER" id="PTHR30349">
    <property type="entry name" value="PHAGE INTEGRASE-RELATED"/>
    <property type="match status" value="1"/>
</dbReference>
<feature type="non-terminal residue" evidence="3">
    <location>
        <position position="1"/>
    </location>
</feature>
<accession>A0A7X9ILT1</accession>
<dbReference type="CDD" id="cd00397">
    <property type="entry name" value="DNA_BRE_C"/>
    <property type="match status" value="1"/>
</dbReference>
<dbReference type="InterPro" id="IPR011010">
    <property type="entry name" value="DNA_brk_join_enz"/>
</dbReference>
<dbReference type="PROSITE" id="PS51898">
    <property type="entry name" value="TYR_RECOMBINASE"/>
    <property type="match status" value="1"/>
</dbReference>
<dbReference type="PANTHER" id="PTHR30349:SF81">
    <property type="entry name" value="TYROSINE RECOMBINASE XERC"/>
    <property type="match status" value="1"/>
</dbReference>
<sequence>GYLLVKRTKTYRERIVPINKKTIVELKRFAYNNGIKGGRLFAMSRDRFSKLILRYSRKLGFKVTPYMLRHTFATLFVENNGNLLILKNIMGHSQISTTERYVHESKRMIKSGYDKACPEF</sequence>
<dbReference type="InterPro" id="IPR013762">
    <property type="entry name" value="Integrase-like_cat_sf"/>
</dbReference>
<evidence type="ECO:0000256" key="1">
    <source>
        <dbReference type="ARBA" id="ARBA00023172"/>
    </source>
</evidence>
<proteinExistence type="predicted"/>
<dbReference type="SUPFAM" id="SSF56349">
    <property type="entry name" value="DNA breaking-rejoining enzymes"/>
    <property type="match status" value="1"/>
</dbReference>
<dbReference type="AlphaFoldDB" id="A0A7X9ILT1"/>
<dbReference type="InterPro" id="IPR002104">
    <property type="entry name" value="Integrase_catalytic"/>
</dbReference>
<dbReference type="EMBL" id="JAAZON010000689">
    <property type="protein sequence ID" value="NMC64499.1"/>
    <property type="molecule type" value="Genomic_DNA"/>
</dbReference>
<dbReference type="GO" id="GO:0006310">
    <property type="term" value="P:DNA recombination"/>
    <property type="evidence" value="ECO:0007669"/>
    <property type="project" value="UniProtKB-KW"/>
</dbReference>
<dbReference type="Pfam" id="PF00589">
    <property type="entry name" value="Phage_integrase"/>
    <property type="match status" value="1"/>
</dbReference>
<dbReference type="Gene3D" id="1.10.443.10">
    <property type="entry name" value="Intergrase catalytic core"/>
    <property type="match status" value="1"/>
</dbReference>
<dbReference type="InterPro" id="IPR050090">
    <property type="entry name" value="Tyrosine_recombinase_XerCD"/>
</dbReference>
<dbReference type="Proteomes" id="UP000524246">
    <property type="component" value="Unassembled WGS sequence"/>
</dbReference>
<evidence type="ECO:0000313" key="3">
    <source>
        <dbReference type="EMBL" id="NMC64499.1"/>
    </source>
</evidence>
<dbReference type="GO" id="GO:0015074">
    <property type="term" value="P:DNA integration"/>
    <property type="evidence" value="ECO:0007669"/>
    <property type="project" value="InterPro"/>
</dbReference>
<organism evidence="3 4">
    <name type="scientific">SAR324 cluster bacterium</name>
    <dbReference type="NCBI Taxonomy" id="2024889"/>
    <lineage>
        <taxon>Bacteria</taxon>
        <taxon>Deltaproteobacteria</taxon>
        <taxon>SAR324 cluster</taxon>
    </lineage>
</organism>
<keyword evidence="1" id="KW-0233">DNA recombination</keyword>
<comment type="caution">
    <text evidence="3">The sequence shown here is derived from an EMBL/GenBank/DDBJ whole genome shotgun (WGS) entry which is preliminary data.</text>
</comment>
<evidence type="ECO:0000259" key="2">
    <source>
        <dbReference type="PROSITE" id="PS51898"/>
    </source>
</evidence>
<gene>
    <name evidence="3" type="ORF">GYA55_15140</name>
</gene>